<sequence length="283" mass="32738">MPYPIAKLSYGLRRRLAELATPIERYSLQIAAGNCSICPPTLQSLCTSDNNNLTLIYENGILNYSKKHSHPISQKKVISDRELFCCKNVLYLLNANLHNMESEQLTNQFILKPLSVILRDCDQSLHFLKALNLRLQNNIEKIGCIRNEYTYFNFDDVFNTFPHLHEVVVGYLGNPDWISDILTTQKQQLSMLTLCAQPEKLLVFSSKQIMAFLKAQKQGFKLYLRYMPVPTAIEHVQKAQDTLSTFMEQMDHLEHSHDTQVVLQNAVNANEQAVYRYKQDCFW</sequence>
<reference evidence="2" key="2">
    <citation type="submission" date="2020-10" db="UniProtKB">
        <authorList>
            <consortium name="WormBaseParasite"/>
        </authorList>
    </citation>
    <scope>IDENTIFICATION</scope>
</reference>
<evidence type="ECO:0000313" key="1">
    <source>
        <dbReference type="Proteomes" id="UP000492821"/>
    </source>
</evidence>
<evidence type="ECO:0000313" key="2">
    <source>
        <dbReference type="WBParaSite" id="Pan_g15759.t1"/>
    </source>
</evidence>
<name>A0A7E4V2T4_PANRE</name>
<proteinExistence type="predicted"/>
<dbReference type="AlphaFoldDB" id="A0A7E4V2T4"/>
<dbReference type="Proteomes" id="UP000492821">
    <property type="component" value="Unassembled WGS sequence"/>
</dbReference>
<organism evidence="1 2">
    <name type="scientific">Panagrellus redivivus</name>
    <name type="common">Microworm</name>
    <dbReference type="NCBI Taxonomy" id="6233"/>
    <lineage>
        <taxon>Eukaryota</taxon>
        <taxon>Metazoa</taxon>
        <taxon>Ecdysozoa</taxon>
        <taxon>Nematoda</taxon>
        <taxon>Chromadorea</taxon>
        <taxon>Rhabditida</taxon>
        <taxon>Tylenchina</taxon>
        <taxon>Panagrolaimomorpha</taxon>
        <taxon>Panagrolaimoidea</taxon>
        <taxon>Panagrolaimidae</taxon>
        <taxon>Panagrellus</taxon>
    </lineage>
</organism>
<accession>A0A7E4V2T4</accession>
<keyword evidence="1" id="KW-1185">Reference proteome</keyword>
<protein>
    <submittedName>
        <fullName evidence="2">DUF58 domain-containing protein</fullName>
    </submittedName>
</protein>
<reference evidence="1" key="1">
    <citation type="journal article" date="2013" name="Genetics">
        <title>The draft genome and transcriptome of Panagrellus redivivus are shaped by the harsh demands of a free-living lifestyle.</title>
        <authorList>
            <person name="Srinivasan J."/>
            <person name="Dillman A.R."/>
            <person name="Macchietto M.G."/>
            <person name="Heikkinen L."/>
            <person name="Lakso M."/>
            <person name="Fracchia K.M."/>
            <person name="Antoshechkin I."/>
            <person name="Mortazavi A."/>
            <person name="Wong G."/>
            <person name="Sternberg P.W."/>
        </authorList>
    </citation>
    <scope>NUCLEOTIDE SEQUENCE [LARGE SCALE GENOMIC DNA]</scope>
    <source>
        <strain evidence="1">MT8872</strain>
    </source>
</reference>
<dbReference type="WBParaSite" id="Pan_g15759.t1">
    <property type="protein sequence ID" value="Pan_g15759.t1"/>
    <property type="gene ID" value="Pan_g15759"/>
</dbReference>